<dbReference type="InterPro" id="IPR024930">
    <property type="entry name" value="Skp_dom_sf"/>
</dbReference>
<dbReference type="AlphaFoldDB" id="A0A6V8LYH0"/>
<dbReference type="Proteomes" id="UP000494245">
    <property type="component" value="Unassembled WGS sequence"/>
</dbReference>
<feature type="chain" id="PRO_5028870408" description="Outer membrane protein" evidence="4">
    <location>
        <begin position="24"/>
        <end position="173"/>
    </location>
</feature>
<dbReference type="EMBL" id="BLTE01000004">
    <property type="protein sequence ID" value="GFK93315.1"/>
    <property type="molecule type" value="Genomic_DNA"/>
</dbReference>
<dbReference type="InterPro" id="IPR005632">
    <property type="entry name" value="Chaperone_Skp"/>
</dbReference>
<proteinExistence type="inferred from homology"/>
<gene>
    <name evidence="5" type="ORF">NNJEOMEG_01147</name>
</gene>
<evidence type="ECO:0000313" key="6">
    <source>
        <dbReference type="Proteomes" id="UP000494245"/>
    </source>
</evidence>
<feature type="signal peptide" evidence="4">
    <location>
        <begin position="1"/>
        <end position="23"/>
    </location>
</feature>
<dbReference type="GO" id="GO:0051082">
    <property type="term" value="F:unfolded protein binding"/>
    <property type="evidence" value="ECO:0007669"/>
    <property type="project" value="InterPro"/>
</dbReference>
<comment type="caution">
    <text evidence="5">The sequence shown here is derived from an EMBL/GenBank/DDBJ whole genome shotgun (WGS) entry which is preliminary data.</text>
</comment>
<dbReference type="GO" id="GO:0005829">
    <property type="term" value="C:cytosol"/>
    <property type="evidence" value="ECO:0007669"/>
    <property type="project" value="TreeGrafter"/>
</dbReference>
<reference evidence="5 6" key="1">
    <citation type="submission" date="2020-04" db="EMBL/GenBank/DDBJ databases">
        <authorList>
            <consortium name="Desulfovibrio sp. FSS-1 genome sequencing consortium"/>
            <person name="Shimoshige H."/>
            <person name="Kobayashi H."/>
            <person name="Maekawa T."/>
        </authorList>
    </citation>
    <scope>NUCLEOTIDE SEQUENCE [LARGE SCALE GENOMIC DNA]</scope>
    <source>
        <strain evidence="5 6">SIID29052-01</strain>
    </source>
</reference>
<dbReference type="SUPFAM" id="SSF111384">
    <property type="entry name" value="OmpH-like"/>
    <property type="match status" value="1"/>
</dbReference>
<evidence type="ECO:0000256" key="1">
    <source>
        <dbReference type="ARBA" id="ARBA00009091"/>
    </source>
</evidence>
<dbReference type="Gene3D" id="3.30.910.20">
    <property type="entry name" value="Skp domain"/>
    <property type="match status" value="1"/>
</dbReference>
<evidence type="ECO:0000256" key="4">
    <source>
        <dbReference type="SAM" id="SignalP"/>
    </source>
</evidence>
<keyword evidence="6" id="KW-1185">Reference proteome</keyword>
<dbReference type="PANTHER" id="PTHR35089">
    <property type="entry name" value="CHAPERONE PROTEIN SKP"/>
    <property type="match status" value="1"/>
</dbReference>
<name>A0A6V8LYH0_9BACT</name>
<reference evidence="5 6" key="2">
    <citation type="submission" date="2020-05" db="EMBL/GenBank/DDBJ databases">
        <title>Draft genome sequence of Desulfovibrio sp. strainFSS-1.</title>
        <authorList>
            <person name="Shimoshige H."/>
            <person name="Kobayashi H."/>
            <person name="Maekawa T."/>
        </authorList>
    </citation>
    <scope>NUCLEOTIDE SEQUENCE [LARGE SCALE GENOMIC DNA]</scope>
    <source>
        <strain evidence="5 6">SIID29052-01</strain>
    </source>
</reference>
<evidence type="ECO:0000313" key="5">
    <source>
        <dbReference type="EMBL" id="GFK93315.1"/>
    </source>
</evidence>
<protein>
    <recommendedName>
        <fullName evidence="7">Outer membrane protein</fullName>
    </recommendedName>
</protein>
<dbReference type="RefSeq" id="WP_173082229.1">
    <property type="nucleotide sequence ID" value="NZ_BLTE01000004.1"/>
</dbReference>
<feature type="coiled-coil region" evidence="3">
    <location>
        <begin position="46"/>
        <end position="103"/>
    </location>
</feature>
<organism evidence="5 6">
    <name type="scientific">Fundidesulfovibrio magnetotacticus</name>
    <dbReference type="NCBI Taxonomy" id="2730080"/>
    <lineage>
        <taxon>Bacteria</taxon>
        <taxon>Pseudomonadati</taxon>
        <taxon>Thermodesulfobacteriota</taxon>
        <taxon>Desulfovibrionia</taxon>
        <taxon>Desulfovibrionales</taxon>
        <taxon>Desulfovibrionaceae</taxon>
        <taxon>Fundidesulfovibrio</taxon>
    </lineage>
</organism>
<evidence type="ECO:0000256" key="2">
    <source>
        <dbReference type="ARBA" id="ARBA00022729"/>
    </source>
</evidence>
<dbReference type="SMART" id="SM00935">
    <property type="entry name" value="OmpH"/>
    <property type="match status" value="1"/>
</dbReference>
<accession>A0A6V8LYH0</accession>
<keyword evidence="3" id="KW-0175">Coiled coil</keyword>
<dbReference type="Pfam" id="PF03938">
    <property type="entry name" value="OmpH"/>
    <property type="match status" value="1"/>
</dbReference>
<dbReference type="GO" id="GO:0050821">
    <property type="term" value="P:protein stabilization"/>
    <property type="evidence" value="ECO:0007669"/>
    <property type="project" value="TreeGrafter"/>
</dbReference>
<evidence type="ECO:0000256" key="3">
    <source>
        <dbReference type="SAM" id="Coils"/>
    </source>
</evidence>
<keyword evidence="2 4" id="KW-0732">Signal</keyword>
<dbReference type="PANTHER" id="PTHR35089:SF1">
    <property type="entry name" value="CHAPERONE PROTEIN SKP"/>
    <property type="match status" value="1"/>
</dbReference>
<comment type="similarity">
    <text evidence="1">Belongs to the Skp family.</text>
</comment>
<evidence type="ECO:0008006" key="7">
    <source>
        <dbReference type="Google" id="ProtNLM"/>
    </source>
</evidence>
<sequence>MLHPIKSLLLAVALIAMPLLAHAADKIGVVDSQEVLANSETGKRAMNELKAKFDAKQKELSRQGEEIKKAQDEFNKKAGVMSADAKQKEQAALEARMRKFIEDQNSASQMMDQERNRILEPLMKVFDQVIADYSKKQGYSMVIERRALLYTASGADITADITKEFEAAAKRAK</sequence>